<feature type="region of interest" description="Disordered" evidence="7">
    <location>
        <begin position="39"/>
        <end position="72"/>
    </location>
</feature>
<dbReference type="RefSeq" id="XP_033815135.1">
    <property type="nucleotide sequence ID" value="XM_033959244.1"/>
</dbReference>
<feature type="domain" description="RING-type" evidence="8">
    <location>
        <begin position="113"/>
        <end position="345"/>
    </location>
</feature>
<keyword evidence="6" id="KW-0862">Zinc</keyword>
<dbReference type="SUPFAM" id="SSF57850">
    <property type="entry name" value="RING/U-box"/>
    <property type="match status" value="2"/>
</dbReference>
<dbReference type="GO" id="GO:0008270">
    <property type="term" value="F:zinc ion binding"/>
    <property type="evidence" value="ECO:0007669"/>
    <property type="project" value="UniProtKB-KW"/>
</dbReference>
<evidence type="ECO:0000259" key="8">
    <source>
        <dbReference type="PROSITE" id="PS51873"/>
    </source>
</evidence>
<dbReference type="GO" id="GO:0016740">
    <property type="term" value="F:transferase activity"/>
    <property type="evidence" value="ECO:0007669"/>
    <property type="project" value="UniProtKB-KW"/>
</dbReference>
<accession>A0A6P8S9G1</accession>
<feature type="region of interest" description="Disordered" evidence="7">
    <location>
        <begin position="1"/>
        <end position="25"/>
    </location>
</feature>
<dbReference type="InterPro" id="IPR044066">
    <property type="entry name" value="TRIAD_supradom"/>
</dbReference>
<keyword evidence="2" id="KW-0479">Metal-binding</keyword>
<dbReference type="Pfam" id="PF01485">
    <property type="entry name" value="IBR"/>
    <property type="match status" value="1"/>
</dbReference>
<dbReference type="GeneID" id="117367043"/>
<evidence type="ECO:0000256" key="3">
    <source>
        <dbReference type="ARBA" id="ARBA00022737"/>
    </source>
</evidence>
<dbReference type="InParanoid" id="A0A6P8S9G1"/>
<evidence type="ECO:0000256" key="5">
    <source>
        <dbReference type="ARBA" id="ARBA00022786"/>
    </source>
</evidence>
<sequence length="356" mass="40455">MSGSTESFEDIYTAEEIPNPDQSQNVKVLKKQWDTISKSSGITESKPIQSPSSSEQKLEANRTVEIQDSDSKQTCDQIKKKLEALYGPDRITDSVSKQLRDQMKKQLESLYGPDGITGDQLEACPKILMSCGHAVEPTNLTEYCQQKIENGNFTFTCPYLNDGEECNKEWSYEEIRRNAFLSAKLREKFEEAIALKTMNKIFHVKQCPQCYTFVERKNPNDLSVKCIICSAVNEQEYFFCWQCLQEWKGPFALQDRCGNKNCRNQDLEILKSCPLIALLDTKIANCPSIRACPTCGKLVSHNQKGCKNVTCDGCKVEFCFACLELTSVCQAKKPKSWFDFCDKPIAPRQTSIPKWN</sequence>
<dbReference type="KEGG" id="gsh:117367043"/>
<evidence type="ECO:0000256" key="2">
    <source>
        <dbReference type="ARBA" id="ARBA00022723"/>
    </source>
</evidence>
<dbReference type="Gene3D" id="1.20.120.1750">
    <property type="match status" value="1"/>
</dbReference>
<keyword evidence="1" id="KW-0808">Transferase</keyword>
<keyword evidence="4" id="KW-0863">Zinc-finger</keyword>
<evidence type="ECO:0000256" key="1">
    <source>
        <dbReference type="ARBA" id="ARBA00022679"/>
    </source>
</evidence>
<feature type="compositionally biased region" description="Polar residues" evidence="7">
    <location>
        <begin position="39"/>
        <end position="55"/>
    </location>
</feature>
<name>A0A6P8S9G1_GEOSA</name>
<proteinExistence type="predicted"/>
<evidence type="ECO:0000313" key="10">
    <source>
        <dbReference type="RefSeq" id="XP_033815135.1"/>
    </source>
</evidence>
<dbReference type="AlphaFoldDB" id="A0A6P8S9G1"/>
<reference evidence="10" key="1">
    <citation type="submission" date="2025-08" db="UniProtKB">
        <authorList>
            <consortium name="RefSeq"/>
        </authorList>
    </citation>
    <scope>IDENTIFICATION</scope>
</reference>
<gene>
    <name evidence="10" type="primary">LOC117367043</name>
</gene>
<organism evidence="9 10">
    <name type="scientific">Geotrypetes seraphini</name>
    <name type="common">Gaboon caecilian</name>
    <name type="synonym">Caecilia seraphini</name>
    <dbReference type="NCBI Taxonomy" id="260995"/>
    <lineage>
        <taxon>Eukaryota</taxon>
        <taxon>Metazoa</taxon>
        <taxon>Chordata</taxon>
        <taxon>Craniata</taxon>
        <taxon>Vertebrata</taxon>
        <taxon>Euteleostomi</taxon>
        <taxon>Amphibia</taxon>
        <taxon>Gymnophiona</taxon>
        <taxon>Geotrypetes</taxon>
    </lineage>
</organism>
<keyword evidence="3" id="KW-0677">Repeat</keyword>
<keyword evidence="9" id="KW-1185">Reference proteome</keyword>
<evidence type="ECO:0000313" key="9">
    <source>
        <dbReference type="Proteomes" id="UP000515159"/>
    </source>
</evidence>
<dbReference type="InterPro" id="IPR002867">
    <property type="entry name" value="IBR_dom"/>
</dbReference>
<keyword evidence="5" id="KW-0833">Ubl conjugation pathway</keyword>
<evidence type="ECO:0000256" key="7">
    <source>
        <dbReference type="SAM" id="MobiDB-lite"/>
    </source>
</evidence>
<evidence type="ECO:0000256" key="6">
    <source>
        <dbReference type="ARBA" id="ARBA00022833"/>
    </source>
</evidence>
<protein>
    <submittedName>
        <fullName evidence="10">E3 ubiquitin-protein ligase RNF19A-like isoform X1</fullName>
    </submittedName>
</protein>
<evidence type="ECO:0000256" key="4">
    <source>
        <dbReference type="ARBA" id="ARBA00022771"/>
    </source>
</evidence>
<dbReference type="OrthoDB" id="419317at2759"/>
<dbReference type="Proteomes" id="UP000515159">
    <property type="component" value="Chromosome 9"/>
</dbReference>
<dbReference type="PROSITE" id="PS51873">
    <property type="entry name" value="TRIAD"/>
    <property type="match status" value="1"/>
</dbReference>
<dbReference type="FunFam" id="1.20.120.1750:FF:000036">
    <property type="entry name" value="RBR-type E3 ubiquitin transferase"/>
    <property type="match status" value="1"/>
</dbReference>
<dbReference type="CDD" id="cd20336">
    <property type="entry name" value="Rcat_RBR"/>
    <property type="match status" value="1"/>
</dbReference>